<keyword evidence="4 7" id="KW-0812">Transmembrane</keyword>
<keyword evidence="10" id="KW-1185">Reference proteome</keyword>
<evidence type="ECO:0000313" key="9">
    <source>
        <dbReference type="EMBL" id="KFI59299.1"/>
    </source>
</evidence>
<evidence type="ECO:0000256" key="2">
    <source>
        <dbReference type="ARBA" id="ARBA00022448"/>
    </source>
</evidence>
<dbReference type="Pfam" id="PF00528">
    <property type="entry name" value="BPD_transp_1"/>
    <property type="match status" value="1"/>
</dbReference>
<dbReference type="InterPro" id="IPR035906">
    <property type="entry name" value="MetI-like_sf"/>
</dbReference>
<dbReference type="Proteomes" id="UP000029067">
    <property type="component" value="Unassembled WGS sequence"/>
</dbReference>
<evidence type="ECO:0000313" key="10">
    <source>
        <dbReference type="Proteomes" id="UP000029067"/>
    </source>
</evidence>
<feature type="transmembrane region" description="Helical" evidence="7">
    <location>
        <begin position="167"/>
        <end position="190"/>
    </location>
</feature>
<feature type="transmembrane region" description="Helical" evidence="7">
    <location>
        <begin position="275"/>
        <end position="296"/>
    </location>
</feature>
<dbReference type="GO" id="GO:0055085">
    <property type="term" value="P:transmembrane transport"/>
    <property type="evidence" value="ECO:0007669"/>
    <property type="project" value="InterPro"/>
</dbReference>
<evidence type="ECO:0000256" key="7">
    <source>
        <dbReference type="RuleBase" id="RU363032"/>
    </source>
</evidence>
<feature type="transmembrane region" description="Helical" evidence="7">
    <location>
        <begin position="87"/>
        <end position="108"/>
    </location>
</feature>
<keyword evidence="3" id="KW-1003">Cell membrane</keyword>
<proteinExistence type="inferred from homology"/>
<keyword evidence="5 7" id="KW-1133">Transmembrane helix</keyword>
<reference evidence="9 10" key="1">
    <citation type="submission" date="2014-03" db="EMBL/GenBank/DDBJ databases">
        <title>Genomics of Bifidobacteria.</title>
        <authorList>
            <person name="Ventura M."/>
            <person name="Milani C."/>
            <person name="Lugli G.A."/>
        </authorList>
    </citation>
    <scope>NUCLEOTIDE SEQUENCE [LARGE SCALE GENOMIC DNA]</scope>
    <source>
        <strain evidence="9 10">LMG 10738</strain>
    </source>
</reference>
<dbReference type="RefSeq" id="WP_081895669.1">
    <property type="nucleotide sequence ID" value="NZ_JGYV01000026.1"/>
</dbReference>
<dbReference type="AlphaFoldDB" id="A0A087AKJ9"/>
<protein>
    <submittedName>
        <fullName evidence="9">Sugar ABC superfamily ATP binding cassette transporter, membrane protein</fullName>
    </submittedName>
</protein>
<feature type="transmembrane region" description="Helical" evidence="7">
    <location>
        <begin position="20"/>
        <end position="49"/>
    </location>
</feature>
<dbReference type="CDD" id="cd06261">
    <property type="entry name" value="TM_PBP2"/>
    <property type="match status" value="1"/>
</dbReference>
<comment type="caution">
    <text evidence="9">The sequence shown here is derived from an EMBL/GenBank/DDBJ whole genome shotgun (WGS) entry which is preliminary data.</text>
</comment>
<dbReference type="eggNOG" id="COG1175">
    <property type="taxonomic scope" value="Bacteria"/>
</dbReference>
<keyword evidence="6 7" id="KW-0472">Membrane</keyword>
<dbReference type="PANTHER" id="PTHR30193">
    <property type="entry name" value="ABC TRANSPORTER PERMEASE PROTEIN"/>
    <property type="match status" value="1"/>
</dbReference>
<keyword evidence="2 7" id="KW-0813">Transport</keyword>
<comment type="subcellular location">
    <subcellularLocation>
        <location evidence="1 7">Cell membrane</location>
        <topology evidence="1 7">Multi-pass membrane protein</topology>
    </subcellularLocation>
</comment>
<dbReference type="Gene3D" id="1.10.3720.10">
    <property type="entry name" value="MetI-like"/>
    <property type="match status" value="1"/>
</dbReference>
<dbReference type="SUPFAM" id="SSF161098">
    <property type="entry name" value="MetI-like"/>
    <property type="match status" value="1"/>
</dbReference>
<name>A0A087AKJ9_9BIFI</name>
<evidence type="ECO:0000256" key="1">
    <source>
        <dbReference type="ARBA" id="ARBA00004651"/>
    </source>
</evidence>
<dbReference type="PROSITE" id="PS50928">
    <property type="entry name" value="ABC_TM1"/>
    <property type="match status" value="1"/>
</dbReference>
<dbReference type="PANTHER" id="PTHR30193:SF37">
    <property type="entry name" value="INNER MEMBRANE ABC TRANSPORTER PERMEASE PROTEIN YCJO"/>
    <property type="match status" value="1"/>
</dbReference>
<gene>
    <name evidence="9" type="ORF">BCUN_1640</name>
</gene>
<sequence>MSEATTSNARPRSDRARRRFEVGVLSVPALVMFIGFVILPVFMAAYYGFYKWKGFGKPNVNGTFVGLDNYRVILTDPSFQQALGHTLFIAVMSLVIQGPLAILFALLLNQKFKGRGLIRTLIFVPYVVSEVIVGTGWSLMLQPTGAVNAVLAKFGLHGVDWIANPKIAIWTLMFIISWKYIGFAVILMIAGMQAIPEELYEAARVDGAGFWRQQWSITLPLLGPTIRMWAFMSIIGSLQLFDLVYIIWGQYVASTAGTSTMATYMVREGRLANNYGYGSAVAVVIFVISLVIALSYQKFVLNRDLDGAVEGNRGGSGSKPRRKARIRGAAVERTAAAVEAADTMERTAVETIRKGARAAAAPLMAKELEA</sequence>
<dbReference type="OrthoDB" id="3238099at2"/>
<dbReference type="InterPro" id="IPR000515">
    <property type="entry name" value="MetI-like"/>
</dbReference>
<evidence type="ECO:0000256" key="4">
    <source>
        <dbReference type="ARBA" id="ARBA00022692"/>
    </source>
</evidence>
<dbReference type="STRING" id="1688.BCUN_1640"/>
<feature type="domain" description="ABC transmembrane type-1" evidence="8">
    <location>
        <begin position="83"/>
        <end position="296"/>
    </location>
</feature>
<evidence type="ECO:0000256" key="5">
    <source>
        <dbReference type="ARBA" id="ARBA00022989"/>
    </source>
</evidence>
<accession>A0A087AKJ9</accession>
<comment type="similarity">
    <text evidence="7">Belongs to the binding-protein-dependent transport system permease family.</text>
</comment>
<evidence type="ECO:0000256" key="6">
    <source>
        <dbReference type="ARBA" id="ARBA00023136"/>
    </source>
</evidence>
<evidence type="ECO:0000256" key="3">
    <source>
        <dbReference type="ARBA" id="ARBA00022475"/>
    </source>
</evidence>
<dbReference type="GO" id="GO:0005886">
    <property type="term" value="C:plasma membrane"/>
    <property type="evidence" value="ECO:0007669"/>
    <property type="project" value="UniProtKB-SubCell"/>
</dbReference>
<dbReference type="EMBL" id="JGYV01000026">
    <property type="protein sequence ID" value="KFI59299.1"/>
    <property type="molecule type" value="Genomic_DNA"/>
</dbReference>
<dbReference type="InterPro" id="IPR051393">
    <property type="entry name" value="ABC_transporter_permease"/>
</dbReference>
<evidence type="ECO:0000259" key="8">
    <source>
        <dbReference type="PROSITE" id="PS50928"/>
    </source>
</evidence>
<organism evidence="9 10">
    <name type="scientific">Bifidobacterium cuniculi</name>
    <dbReference type="NCBI Taxonomy" id="1688"/>
    <lineage>
        <taxon>Bacteria</taxon>
        <taxon>Bacillati</taxon>
        <taxon>Actinomycetota</taxon>
        <taxon>Actinomycetes</taxon>
        <taxon>Bifidobacteriales</taxon>
        <taxon>Bifidobacteriaceae</taxon>
        <taxon>Bifidobacterium</taxon>
    </lineage>
</organism>
<feature type="transmembrane region" description="Helical" evidence="7">
    <location>
        <begin position="229"/>
        <end position="248"/>
    </location>
</feature>
<feature type="transmembrane region" description="Helical" evidence="7">
    <location>
        <begin position="120"/>
        <end position="140"/>
    </location>
</feature>